<name>A0AA39U4D1_9PEZI</name>
<evidence type="ECO:0000313" key="2">
    <source>
        <dbReference type="Proteomes" id="UP001175000"/>
    </source>
</evidence>
<dbReference type="Proteomes" id="UP001175000">
    <property type="component" value="Unassembled WGS sequence"/>
</dbReference>
<gene>
    <name evidence="1" type="ORF">B0T14DRAFT_531750</name>
</gene>
<organism evidence="1 2">
    <name type="scientific">Immersiella caudata</name>
    <dbReference type="NCBI Taxonomy" id="314043"/>
    <lineage>
        <taxon>Eukaryota</taxon>
        <taxon>Fungi</taxon>
        <taxon>Dikarya</taxon>
        <taxon>Ascomycota</taxon>
        <taxon>Pezizomycotina</taxon>
        <taxon>Sordariomycetes</taxon>
        <taxon>Sordariomycetidae</taxon>
        <taxon>Sordariales</taxon>
        <taxon>Lasiosphaeriaceae</taxon>
        <taxon>Immersiella</taxon>
    </lineage>
</organism>
<comment type="caution">
    <text evidence="1">The sequence shown here is derived from an EMBL/GenBank/DDBJ whole genome shotgun (WGS) entry which is preliminary data.</text>
</comment>
<evidence type="ECO:0008006" key="3">
    <source>
        <dbReference type="Google" id="ProtNLM"/>
    </source>
</evidence>
<protein>
    <recommendedName>
        <fullName evidence="3">F-box domain-containing protein</fullName>
    </recommendedName>
</protein>
<dbReference type="AlphaFoldDB" id="A0AA39U4D1"/>
<reference evidence="1" key="1">
    <citation type="submission" date="2023-06" db="EMBL/GenBank/DDBJ databases">
        <title>Genome-scale phylogeny and comparative genomics of the fungal order Sordariales.</title>
        <authorList>
            <consortium name="Lawrence Berkeley National Laboratory"/>
            <person name="Hensen N."/>
            <person name="Bonometti L."/>
            <person name="Westerberg I."/>
            <person name="Brannstrom I.O."/>
            <person name="Guillou S."/>
            <person name="Cros-Aarteil S."/>
            <person name="Calhoun S."/>
            <person name="Haridas S."/>
            <person name="Kuo A."/>
            <person name="Mondo S."/>
            <person name="Pangilinan J."/>
            <person name="Riley R."/>
            <person name="Labutti K."/>
            <person name="Andreopoulos B."/>
            <person name="Lipzen A."/>
            <person name="Chen C."/>
            <person name="Yanf M."/>
            <person name="Daum C."/>
            <person name="Ng V."/>
            <person name="Clum A."/>
            <person name="Steindorff A."/>
            <person name="Ohm R."/>
            <person name="Martin F."/>
            <person name="Silar P."/>
            <person name="Natvig D."/>
            <person name="Lalanne C."/>
            <person name="Gautier V."/>
            <person name="Ament-Velasquez S.L."/>
            <person name="Kruys A."/>
            <person name="Hutchinson M.I."/>
            <person name="Powell A.J."/>
            <person name="Barry K."/>
            <person name="Miller A.N."/>
            <person name="Grigoriev I.V."/>
            <person name="Debuchy R."/>
            <person name="Gladieux P."/>
            <person name="Thoren M.H."/>
            <person name="Johannesson H."/>
        </authorList>
    </citation>
    <scope>NUCLEOTIDE SEQUENCE</scope>
    <source>
        <strain evidence="1">CBS 606.72</strain>
    </source>
</reference>
<sequence length="526" mass="59109">MDRAPVEIIERICSSLCLHCQSPSDCLLAAGSETDQAKATLASFSATCSFIRAAVQPILFHYFSAGNTPNFHSPTDYKLALFLRSVIERPDLALCVRFLQLPETTPRPFRGGGLNTPLLTILNEASRRLGLGDGDMIPPTEAAWQKVLFPGGNWSHVPAILISRQQDEVSIRMGHWLQELALMLLPSVSSLLVTRTGPRTKYFCFAKNAIVLGPQGRTTLTSLKQATLLGDGFDDWHIVHAASLLEASPNLEELRALDCGFDRAEPGEDTFVYPNRPWKLPMAANLRILTITNITLEELKRSLAICPRLEELDYRKSKMTNYYTTNEARVFCRQPVEAVLPVAKTLRTLHIGFRTQTCFREPRGVRPSLVPESYEELLLQDIFHPIASFQHFEQLHTLSIEQAALVYPTDGEYEPRLVDILPASIRVFRLIFIYRGFREDMERLLAEAPLRFPRLERVELGVVKPVSDTFYELVANDVGTVSKMFKGSGIRLALGCLMVTPDSVFEEWEEQELQGTQMATAPSQRS</sequence>
<keyword evidence="2" id="KW-1185">Reference proteome</keyword>
<accession>A0AA39U4D1</accession>
<dbReference type="EMBL" id="JAULSU010000007">
    <property type="protein sequence ID" value="KAK0612183.1"/>
    <property type="molecule type" value="Genomic_DNA"/>
</dbReference>
<evidence type="ECO:0000313" key="1">
    <source>
        <dbReference type="EMBL" id="KAK0612183.1"/>
    </source>
</evidence>
<proteinExistence type="predicted"/>